<dbReference type="Gene3D" id="1.20.1290.10">
    <property type="entry name" value="AhpD-like"/>
    <property type="match status" value="1"/>
</dbReference>
<reference evidence="2 3" key="1">
    <citation type="submission" date="2024-07" db="EMBL/GenBank/DDBJ databases">
        <authorList>
            <person name="Ren Q."/>
        </authorList>
    </citation>
    <scope>NUCLEOTIDE SEQUENCE [LARGE SCALE GENOMIC DNA]</scope>
    <source>
        <strain evidence="2 3">REN37</strain>
    </source>
</reference>
<evidence type="ECO:0000259" key="1">
    <source>
        <dbReference type="Pfam" id="PF02627"/>
    </source>
</evidence>
<accession>A0ABV4AII5</accession>
<dbReference type="Proteomes" id="UP001562065">
    <property type="component" value="Unassembled WGS sequence"/>
</dbReference>
<proteinExistence type="predicted"/>
<dbReference type="InterPro" id="IPR004675">
    <property type="entry name" value="AhpD_core"/>
</dbReference>
<gene>
    <name evidence="2" type="ORF">AB5I84_09885</name>
</gene>
<comment type="caution">
    <text evidence="2">The sequence shown here is derived from an EMBL/GenBank/DDBJ whole genome shotgun (WGS) entry which is preliminary data.</text>
</comment>
<evidence type="ECO:0000313" key="3">
    <source>
        <dbReference type="Proteomes" id="UP001562065"/>
    </source>
</evidence>
<dbReference type="InterPro" id="IPR003779">
    <property type="entry name" value="CMD-like"/>
</dbReference>
<name>A0ABV4AII5_9GAMM</name>
<dbReference type="PANTHER" id="PTHR34846:SF10">
    <property type="entry name" value="CYTOPLASMIC PROTEIN"/>
    <property type="match status" value="1"/>
</dbReference>
<dbReference type="RefSeq" id="WP_369455690.1">
    <property type="nucleotide sequence ID" value="NZ_JBGCUO010000001.1"/>
</dbReference>
<dbReference type="InterPro" id="IPR029032">
    <property type="entry name" value="AhpD-like"/>
</dbReference>
<organism evidence="2 3">
    <name type="scientific">Isoalcanivorax beigongshangi</name>
    <dbReference type="NCBI Taxonomy" id="3238810"/>
    <lineage>
        <taxon>Bacteria</taxon>
        <taxon>Pseudomonadati</taxon>
        <taxon>Pseudomonadota</taxon>
        <taxon>Gammaproteobacteria</taxon>
        <taxon>Oceanospirillales</taxon>
        <taxon>Alcanivoracaceae</taxon>
        <taxon>Isoalcanivorax</taxon>
    </lineage>
</organism>
<dbReference type="EMBL" id="JBGCUO010000001">
    <property type="protein sequence ID" value="MEY1662455.1"/>
    <property type="molecule type" value="Genomic_DNA"/>
</dbReference>
<dbReference type="Pfam" id="PF02627">
    <property type="entry name" value="CMD"/>
    <property type="match status" value="1"/>
</dbReference>
<feature type="domain" description="Carboxymuconolactone decarboxylase-like" evidence="1">
    <location>
        <begin position="24"/>
        <end position="96"/>
    </location>
</feature>
<sequence>MERVNLGKAAPALYQGVMELERLVSAALADAGIALGFAHLLRLRASQLNQCAFCMRLHARDALTSGESADRIAVLPGWRETAYFDATERAGLALMEAITLVSVGQVEDAVYAQAAAVLSPAQMAAIEWLAVVINSWNRIAIASRYPVAP</sequence>
<evidence type="ECO:0000313" key="2">
    <source>
        <dbReference type="EMBL" id="MEY1662455.1"/>
    </source>
</evidence>
<keyword evidence="3" id="KW-1185">Reference proteome</keyword>
<dbReference type="SUPFAM" id="SSF69118">
    <property type="entry name" value="AhpD-like"/>
    <property type="match status" value="1"/>
</dbReference>
<dbReference type="PANTHER" id="PTHR34846">
    <property type="entry name" value="4-CARBOXYMUCONOLACTONE DECARBOXYLASE FAMILY PROTEIN (AFU_ORTHOLOGUE AFUA_6G11590)"/>
    <property type="match status" value="1"/>
</dbReference>
<protein>
    <submittedName>
        <fullName evidence="2">Carboxymuconolactone decarboxylase family protein</fullName>
    </submittedName>
</protein>
<dbReference type="NCBIfam" id="TIGR00778">
    <property type="entry name" value="ahpD_dom"/>
    <property type="match status" value="1"/>
</dbReference>